<organism evidence="2 3">
    <name type="scientific">Acer negundo</name>
    <name type="common">Box elder</name>
    <dbReference type="NCBI Taxonomy" id="4023"/>
    <lineage>
        <taxon>Eukaryota</taxon>
        <taxon>Viridiplantae</taxon>
        <taxon>Streptophyta</taxon>
        <taxon>Embryophyta</taxon>
        <taxon>Tracheophyta</taxon>
        <taxon>Spermatophyta</taxon>
        <taxon>Magnoliopsida</taxon>
        <taxon>eudicotyledons</taxon>
        <taxon>Gunneridae</taxon>
        <taxon>Pentapetalae</taxon>
        <taxon>rosids</taxon>
        <taxon>malvids</taxon>
        <taxon>Sapindales</taxon>
        <taxon>Sapindaceae</taxon>
        <taxon>Hippocastanoideae</taxon>
        <taxon>Acereae</taxon>
        <taxon>Acer</taxon>
    </lineage>
</organism>
<feature type="compositionally biased region" description="Basic and acidic residues" evidence="1">
    <location>
        <begin position="69"/>
        <end position="95"/>
    </location>
</feature>
<keyword evidence="3" id="KW-1185">Reference proteome</keyword>
<reference evidence="2" key="1">
    <citation type="journal article" date="2022" name="Plant J.">
        <title>Strategies of tolerance reflected in two North American maple genomes.</title>
        <authorList>
            <person name="McEvoy S.L."/>
            <person name="Sezen U.U."/>
            <person name="Trouern-Trend A."/>
            <person name="McMahon S.M."/>
            <person name="Schaberg P.G."/>
            <person name="Yang J."/>
            <person name="Wegrzyn J.L."/>
            <person name="Swenson N.G."/>
        </authorList>
    </citation>
    <scope>NUCLEOTIDE SEQUENCE</scope>
    <source>
        <strain evidence="2">91603</strain>
    </source>
</reference>
<feature type="region of interest" description="Disordered" evidence="1">
    <location>
        <begin position="1"/>
        <end position="21"/>
    </location>
</feature>
<dbReference type="EMBL" id="JAJSOW010000003">
    <property type="protein sequence ID" value="KAI9196081.1"/>
    <property type="molecule type" value="Genomic_DNA"/>
</dbReference>
<evidence type="ECO:0000313" key="3">
    <source>
        <dbReference type="Proteomes" id="UP001064489"/>
    </source>
</evidence>
<reference evidence="2" key="2">
    <citation type="submission" date="2023-02" db="EMBL/GenBank/DDBJ databases">
        <authorList>
            <person name="Swenson N.G."/>
            <person name="Wegrzyn J.L."/>
            <person name="Mcevoy S.L."/>
        </authorList>
    </citation>
    <scope>NUCLEOTIDE SEQUENCE</scope>
    <source>
        <strain evidence="2">91603</strain>
        <tissue evidence="2">Leaf</tissue>
    </source>
</reference>
<sequence length="157" mass="17570">MDSAGYRVRKPADEPLQNNSVLSCPQSTRLFALMPYISIQHLREGLFPRPALALSLRAQASGAKALCSPHEEQKPRKGREGNNHNKEGRDDNNKLDEMGRQFFNEIHDGVSDLEGDREAGVETVQTFKSSVHTFEEDQTCVETVEKDQTSVSVVEKN</sequence>
<dbReference type="Proteomes" id="UP001064489">
    <property type="component" value="Chromosome 1"/>
</dbReference>
<accession>A0AAD5JMV5</accession>
<name>A0AAD5JMV5_ACENE</name>
<dbReference type="AlphaFoldDB" id="A0AAD5JMV5"/>
<feature type="region of interest" description="Disordered" evidence="1">
    <location>
        <begin position="63"/>
        <end position="95"/>
    </location>
</feature>
<evidence type="ECO:0000313" key="2">
    <source>
        <dbReference type="EMBL" id="KAI9196081.1"/>
    </source>
</evidence>
<gene>
    <name evidence="2" type="ORF">LWI28_020924</name>
</gene>
<protein>
    <submittedName>
        <fullName evidence="2">Uncharacterized protein</fullName>
    </submittedName>
</protein>
<comment type="caution">
    <text evidence="2">The sequence shown here is derived from an EMBL/GenBank/DDBJ whole genome shotgun (WGS) entry which is preliminary data.</text>
</comment>
<proteinExistence type="predicted"/>
<evidence type="ECO:0000256" key="1">
    <source>
        <dbReference type="SAM" id="MobiDB-lite"/>
    </source>
</evidence>